<evidence type="ECO:0000256" key="3">
    <source>
        <dbReference type="ARBA" id="ARBA00004275"/>
    </source>
</evidence>
<dbReference type="SMART" id="SM00095">
    <property type="entry name" value="TR_THY"/>
    <property type="match status" value="1"/>
</dbReference>
<evidence type="ECO:0000256" key="5">
    <source>
        <dbReference type="ARBA" id="ARBA00011881"/>
    </source>
</evidence>
<sequence length="171" mass="19281">MSRYRLQLIHQHLQGTQVIICDMCVGMTGSQPSSSVLFSSRKCFGLTSRTQEMSGSSDTLLSTHVLNTAQGIPARGLTITLSKLEANQTRWVQLSRSVTNEDGRCPGLLRGEPLTAGTFQLRFDTKDYWKQMQQDSFYPYVEVVFTITDPKQKYHVPLLLSPFSYSTYRGS</sequence>
<evidence type="ECO:0000256" key="7">
    <source>
        <dbReference type="ARBA" id="ARBA00017539"/>
    </source>
</evidence>
<evidence type="ECO:0000256" key="6">
    <source>
        <dbReference type="ARBA" id="ARBA00012609"/>
    </source>
</evidence>
<evidence type="ECO:0000256" key="10">
    <source>
        <dbReference type="ARBA" id="ARBA00023140"/>
    </source>
</evidence>
<evidence type="ECO:0000313" key="16">
    <source>
        <dbReference type="Proteomes" id="UP000824782"/>
    </source>
</evidence>
<dbReference type="GO" id="GO:0005777">
    <property type="term" value="C:peroxisome"/>
    <property type="evidence" value="ECO:0007669"/>
    <property type="project" value="UniProtKB-SubCell"/>
</dbReference>
<dbReference type="PANTHER" id="PTHR10395:SF11">
    <property type="entry name" value="5-HYDROXYISOURATE HYDROLASE"/>
    <property type="match status" value="1"/>
</dbReference>
<comment type="subunit">
    <text evidence="5">Homotetramer.</text>
</comment>
<dbReference type="InterPro" id="IPR023418">
    <property type="entry name" value="Thyroxine_BS"/>
</dbReference>
<evidence type="ECO:0000313" key="15">
    <source>
        <dbReference type="EMBL" id="KAG8541764.1"/>
    </source>
</evidence>
<dbReference type="EMBL" id="WNYA01006640">
    <property type="protein sequence ID" value="KAG8541764.1"/>
    <property type="molecule type" value="Genomic_DNA"/>
</dbReference>
<evidence type="ECO:0000256" key="8">
    <source>
        <dbReference type="ARBA" id="ARBA00022631"/>
    </source>
</evidence>
<dbReference type="Gene3D" id="2.60.40.180">
    <property type="entry name" value="Transthyretin/hydroxyisourate hydrolase domain"/>
    <property type="match status" value="1"/>
</dbReference>
<dbReference type="PRINTS" id="PR00189">
    <property type="entry name" value="TRNSTHYRETIN"/>
</dbReference>
<comment type="function">
    <text evidence="2">Catalyzes the hydrolysis of 5-hydroxyisourate (HIU) to 2-oxo-4-hydroxy-4-carboxy-5-ureidoimidazoline (OHCU).</text>
</comment>
<dbReference type="EC" id="3.5.2.17" evidence="6"/>
<dbReference type="GO" id="GO:0006144">
    <property type="term" value="P:purine nucleobase metabolic process"/>
    <property type="evidence" value="ECO:0007669"/>
    <property type="project" value="UniProtKB-KW"/>
</dbReference>
<proteinExistence type="inferred from homology"/>
<dbReference type="CDD" id="cd05822">
    <property type="entry name" value="TLP_HIUase"/>
    <property type="match status" value="1"/>
</dbReference>
<keyword evidence="8" id="KW-0659">Purine metabolism</keyword>
<keyword evidence="9" id="KW-0378">Hydrolase</keyword>
<dbReference type="Pfam" id="PF00576">
    <property type="entry name" value="Transthyretin"/>
    <property type="match status" value="1"/>
</dbReference>
<feature type="binding site" evidence="13">
    <location>
        <position position="104"/>
    </location>
    <ligand>
        <name>substrate</name>
    </ligand>
</feature>
<dbReference type="FunFam" id="2.60.40.180:FF:000004">
    <property type="entry name" value="5-hydroxyisourate hydrolase"/>
    <property type="match status" value="1"/>
</dbReference>
<evidence type="ECO:0000256" key="4">
    <source>
        <dbReference type="ARBA" id="ARBA00009850"/>
    </source>
</evidence>
<organism evidence="15 16">
    <name type="scientific">Engystomops pustulosus</name>
    <name type="common">Tungara frog</name>
    <name type="synonym">Physalaemus pustulosus</name>
    <dbReference type="NCBI Taxonomy" id="76066"/>
    <lineage>
        <taxon>Eukaryota</taxon>
        <taxon>Metazoa</taxon>
        <taxon>Chordata</taxon>
        <taxon>Craniata</taxon>
        <taxon>Vertebrata</taxon>
        <taxon>Euteleostomi</taxon>
        <taxon>Amphibia</taxon>
        <taxon>Batrachia</taxon>
        <taxon>Anura</taxon>
        <taxon>Neobatrachia</taxon>
        <taxon>Hyloidea</taxon>
        <taxon>Leptodactylidae</taxon>
        <taxon>Leiuperinae</taxon>
        <taxon>Engystomops</taxon>
    </lineage>
</organism>
<evidence type="ECO:0000256" key="13">
    <source>
        <dbReference type="PIRSR" id="PIRSR600895-51"/>
    </source>
</evidence>
<comment type="pathway">
    <text evidence="11">Purine metabolism; urate degradation; (S)-allantoin from urate: step 2/3.</text>
</comment>
<protein>
    <recommendedName>
        <fullName evidence="7">5-hydroxyisourate hydrolase</fullName>
        <ecNumber evidence="6">3.5.2.17</ecNumber>
    </recommendedName>
    <alternativeName>
        <fullName evidence="12">Transthyretin-related protein</fullName>
    </alternativeName>
</protein>
<comment type="caution">
    <text evidence="15">The sequence shown here is derived from an EMBL/GenBank/DDBJ whole genome shotgun (WGS) entry which is preliminary data.</text>
</comment>
<evidence type="ECO:0000256" key="1">
    <source>
        <dbReference type="ARBA" id="ARBA00001043"/>
    </source>
</evidence>
<comment type="subcellular location">
    <subcellularLocation>
        <location evidence="3">Peroxisome</location>
    </subcellularLocation>
</comment>
<dbReference type="InterPro" id="IPR023416">
    <property type="entry name" value="Transthyretin/HIU_hydrolase_d"/>
</dbReference>
<feature type="domain" description="Transthyretin/hydroxyisourate hydrolase" evidence="14">
    <location>
        <begin position="56"/>
        <end position="170"/>
    </location>
</feature>
<dbReference type="PANTHER" id="PTHR10395">
    <property type="entry name" value="URICASE AND TRANSTHYRETIN-RELATED"/>
    <property type="match status" value="1"/>
</dbReference>
<dbReference type="AlphaFoldDB" id="A0AAV6YWM8"/>
<feature type="binding site" evidence="13">
    <location>
        <position position="64"/>
    </location>
    <ligand>
        <name>substrate</name>
    </ligand>
</feature>
<dbReference type="GO" id="GO:0033971">
    <property type="term" value="F:hydroxyisourate hydrolase activity"/>
    <property type="evidence" value="ECO:0007669"/>
    <property type="project" value="UniProtKB-EC"/>
</dbReference>
<evidence type="ECO:0000259" key="14">
    <source>
        <dbReference type="SMART" id="SM00095"/>
    </source>
</evidence>
<comment type="catalytic activity">
    <reaction evidence="1">
        <text>5-hydroxyisourate + H2O = 5-hydroxy-2-oxo-4-ureido-2,5-dihydro-1H-imidazole-5-carboxylate + H(+)</text>
        <dbReference type="Rhea" id="RHEA:23736"/>
        <dbReference type="ChEBI" id="CHEBI:15377"/>
        <dbReference type="ChEBI" id="CHEBI:15378"/>
        <dbReference type="ChEBI" id="CHEBI:18072"/>
        <dbReference type="ChEBI" id="CHEBI:58639"/>
        <dbReference type="EC" id="3.5.2.17"/>
    </reaction>
</comment>
<keyword evidence="10" id="KW-0576">Peroxisome</keyword>
<comment type="similarity">
    <text evidence="4">Belongs to the transthyretin family. 5-hydroxyisourate hydrolase subfamily.</text>
</comment>
<gene>
    <name evidence="15" type="ORF">GDO81_028288</name>
</gene>
<evidence type="ECO:0000256" key="2">
    <source>
        <dbReference type="ARBA" id="ARBA00002704"/>
    </source>
</evidence>
<dbReference type="InterPro" id="IPR014306">
    <property type="entry name" value="Hydroxyisourate_hydrolase"/>
</dbReference>
<feature type="binding site" evidence="13">
    <location>
        <position position="168"/>
    </location>
    <ligand>
        <name>substrate</name>
    </ligand>
</feature>
<dbReference type="InterPro" id="IPR036817">
    <property type="entry name" value="Transthyretin/HIU_hydrolase_sf"/>
</dbReference>
<name>A0AAV6YWM8_ENGPU</name>
<dbReference type="NCBIfam" id="TIGR02962">
    <property type="entry name" value="hdxy_isourate"/>
    <property type="match status" value="1"/>
</dbReference>
<dbReference type="Proteomes" id="UP000824782">
    <property type="component" value="Unassembled WGS sequence"/>
</dbReference>
<reference evidence="15" key="1">
    <citation type="thesis" date="2020" institute="ProQuest LLC" country="789 East Eisenhower Parkway, Ann Arbor, MI, USA">
        <title>Comparative Genomics and Chromosome Evolution.</title>
        <authorList>
            <person name="Mudd A.B."/>
        </authorList>
    </citation>
    <scope>NUCLEOTIDE SEQUENCE</scope>
    <source>
        <strain evidence="15">237g6f4</strain>
        <tissue evidence="15">Blood</tissue>
    </source>
</reference>
<dbReference type="InterPro" id="IPR023419">
    <property type="entry name" value="Transthyretin_CS"/>
</dbReference>
<evidence type="ECO:0000256" key="9">
    <source>
        <dbReference type="ARBA" id="ARBA00022801"/>
    </source>
</evidence>
<evidence type="ECO:0000256" key="12">
    <source>
        <dbReference type="ARBA" id="ARBA00082459"/>
    </source>
</evidence>
<dbReference type="PROSITE" id="PS00768">
    <property type="entry name" value="TRANSTHYRETIN_1"/>
    <property type="match status" value="1"/>
</dbReference>
<dbReference type="PROSITE" id="PS00769">
    <property type="entry name" value="TRANSTHYRETIN_2"/>
    <property type="match status" value="1"/>
</dbReference>
<dbReference type="SUPFAM" id="SSF49472">
    <property type="entry name" value="Transthyretin (synonym: prealbumin)"/>
    <property type="match status" value="1"/>
</dbReference>
<keyword evidence="16" id="KW-1185">Reference proteome</keyword>
<accession>A0AAV6YWM8</accession>
<dbReference type="InterPro" id="IPR000895">
    <property type="entry name" value="Transthyretin/HIU_hydrolase"/>
</dbReference>
<evidence type="ECO:0000256" key="11">
    <source>
        <dbReference type="ARBA" id="ARBA00060539"/>
    </source>
</evidence>